<gene>
    <name evidence="2" type="ORF">C7M84_004734</name>
</gene>
<keyword evidence="1" id="KW-1133">Transmembrane helix</keyword>
<feature type="transmembrane region" description="Helical" evidence="1">
    <location>
        <begin position="196"/>
        <end position="215"/>
    </location>
</feature>
<dbReference type="AlphaFoldDB" id="A0A3R7QEY7"/>
<keyword evidence="3" id="KW-1185">Reference proteome</keyword>
<feature type="transmembrane region" description="Helical" evidence="1">
    <location>
        <begin position="296"/>
        <end position="313"/>
    </location>
</feature>
<feature type="transmembrane region" description="Helical" evidence="1">
    <location>
        <begin position="256"/>
        <end position="275"/>
    </location>
</feature>
<feature type="transmembrane region" description="Helical" evidence="1">
    <location>
        <begin position="358"/>
        <end position="374"/>
    </location>
</feature>
<feature type="transmembrane region" description="Helical" evidence="1">
    <location>
        <begin position="325"/>
        <end position="346"/>
    </location>
</feature>
<reference evidence="2 3" key="2">
    <citation type="submission" date="2019-01" db="EMBL/GenBank/DDBJ databases">
        <title>The decoding of complex shrimp genome reveals the adaptation for benthos swimmer, frequently molting mechanism and breeding impact on genome.</title>
        <authorList>
            <person name="Sun Y."/>
            <person name="Gao Y."/>
            <person name="Yu Y."/>
        </authorList>
    </citation>
    <scope>NUCLEOTIDE SEQUENCE [LARGE SCALE GENOMIC DNA]</scope>
    <source>
        <tissue evidence="2">Muscle</tissue>
    </source>
</reference>
<name>A0A3R7QEY7_PENVA</name>
<evidence type="ECO:0000313" key="2">
    <source>
        <dbReference type="EMBL" id="ROT76670.1"/>
    </source>
</evidence>
<feature type="transmembrane region" description="Helical" evidence="1">
    <location>
        <begin position="222"/>
        <end position="244"/>
    </location>
</feature>
<sequence>MFLPSSLLFPLPIAPFFFSRSLSFFHLFPNISISFSSFFSSFPWSFYFIPFFSFFSSIFVFHFLFFLFFSHSSFYFIPVLSLFFSLFYFIPFLSSLPIPVSSSFFLSSIPPILLFHPCPFSSLFLSSLIRSLQFHHLFLLSPNSNIFDIPVSFLLLYPFISSSFFLLSFIPEISLLQSFQSHPFPSLLFSPILSQTLPSSFFYQILPIPFSLLLLPSRPLPFFLLFLQYNPLHFSLLFSRSFHLIPFPKSSLSHPFLSYFFPISSPSFLIFPPILPSPFPYFPLIPSLSPLFSQNIFNSPIFFSIYPPFFYIIPSALFPSFPKSFHSPIFLLYLFPLPSSSPPLFILSQRPLSSHQSFYSPFFFSIYPPPLYFIPAPSFLLSQILLFSHFSSLFTPPPYFIFPSALFPSFPKSFYSLSIFSFYLSPPSILPFFYSISPPPLFYPAPSFLPFSSFRVSPSRRDIGGKPSLFYPSFPPASIPHIFSPSISSHLPSSIFIPSLLSPFLPSRLLCLPSFHLIPFYSVFALPYSPLWTSAFLLYPFPSRRY</sequence>
<keyword evidence="1" id="KW-0812">Transmembrane</keyword>
<accession>A0A3R7QEY7</accession>
<evidence type="ECO:0000313" key="3">
    <source>
        <dbReference type="Proteomes" id="UP000283509"/>
    </source>
</evidence>
<feature type="transmembrane region" description="Helical" evidence="1">
    <location>
        <begin position="113"/>
        <end position="132"/>
    </location>
</feature>
<proteinExistence type="predicted"/>
<dbReference type="EMBL" id="QCYY01001623">
    <property type="protein sequence ID" value="ROT76670.1"/>
    <property type="molecule type" value="Genomic_DNA"/>
</dbReference>
<organism evidence="2 3">
    <name type="scientific">Penaeus vannamei</name>
    <name type="common">Whiteleg shrimp</name>
    <name type="synonym">Litopenaeus vannamei</name>
    <dbReference type="NCBI Taxonomy" id="6689"/>
    <lineage>
        <taxon>Eukaryota</taxon>
        <taxon>Metazoa</taxon>
        <taxon>Ecdysozoa</taxon>
        <taxon>Arthropoda</taxon>
        <taxon>Crustacea</taxon>
        <taxon>Multicrustacea</taxon>
        <taxon>Malacostraca</taxon>
        <taxon>Eumalacostraca</taxon>
        <taxon>Eucarida</taxon>
        <taxon>Decapoda</taxon>
        <taxon>Dendrobranchiata</taxon>
        <taxon>Penaeoidea</taxon>
        <taxon>Penaeidae</taxon>
        <taxon>Penaeus</taxon>
    </lineage>
</organism>
<dbReference type="Proteomes" id="UP000283509">
    <property type="component" value="Unassembled WGS sequence"/>
</dbReference>
<feature type="transmembrane region" description="Helical" evidence="1">
    <location>
        <begin position="153"/>
        <end position="176"/>
    </location>
</feature>
<feature type="transmembrane region" description="Helical" evidence="1">
    <location>
        <begin position="47"/>
        <end position="67"/>
    </location>
</feature>
<feature type="transmembrane region" description="Helical" evidence="1">
    <location>
        <begin position="380"/>
        <end position="402"/>
    </location>
</feature>
<comment type="caution">
    <text evidence="2">The sequence shown here is derived from an EMBL/GenBank/DDBJ whole genome shotgun (WGS) entry which is preliminary data.</text>
</comment>
<feature type="transmembrane region" description="Helical" evidence="1">
    <location>
        <begin position="414"/>
        <end position="434"/>
    </location>
</feature>
<protein>
    <submittedName>
        <fullName evidence="2">Uncharacterized protein</fullName>
    </submittedName>
</protein>
<feature type="transmembrane region" description="Helical" evidence="1">
    <location>
        <begin position="74"/>
        <end position="93"/>
    </location>
</feature>
<reference evidence="2 3" key="1">
    <citation type="submission" date="2018-04" db="EMBL/GenBank/DDBJ databases">
        <authorList>
            <person name="Zhang X."/>
            <person name="Yuan J."/>
            <person name="Li F."/>
            <person name="Xiang J."/>
        </authorList>
    </citation>
    <scope>NUCLEOTIDE SEQUENCE [LARGE SCALE GENOMIC DNA]</scope>
    <source>
        <tissue evidence="2">Muscle</tissue>
    </source>
</reference>
<evidence type="ECO:0000256" key="1">
    <source>
        <dbReference type="SAM" id="Phobius"/>
    </source>
</evidence>
<feature type="transmembrane region" description="Helical" evidence="1">
    <location>
        <begin position="518"/>
        <end position="541"/>
    </location>
</feature>
<keyword evidence="1" id="KW-0472">Membrane</keyword>